<dbReference type="GO" id="GO:0005524">
    <property type="term" value="F:ATP binding"/>
    <property type="evidence" value="ECO:0007669"/>
    <property type="project" value="InterPro"/>
</dbReference>
<dbReference type="PANTHER" id="PTHR24198">
    <property type="entry name" value="ANKYRIN REPEAT AND PROTEIN KINASE DOMAIN-CONTAINING PROTEIN"/>
    <property type="match status" value="1"/>
</dbReference>
<dbReference type="PANTHER" id="PTHR24198:SF165">
    <property type="entry name" value="ANKYRIN REPEAT-CONTAINING PROTEIN-RELATED"/>
    <property type="match status" value="1"/>
</dbReference>
<dbReference type="Gene3D" id="1.10.510.10">
    <property type="entry name" value="Transferase(Phosphotransferase) domain 1"/>
    <property type="match status" value="1"/>
</dbReference>
<dbReference type="EMBL" id="ML977556">
    <property type="protein sequence ID" value="KAF2007988.1"/>
    <property type="molecule type" value="Genomic_DNA"/>
</dbReference>
<dbReference type="InterPro" id="IPR000719">
    <property type="entry name" value="Prot_kinase_dom"/>
</dbReference>
<dbReference type="Proteomes" id="UP000799779">
    <property type="component" value="Unassembled WGS sequence"/>
</dbReference>
<name>A0A6A5X4U9_9PLEO</name>
<evidence type="ECO:0000259" key="4">
    <source>
        <dbReference type="PROSITE" id="PS50011"/>
    </source>
</evidence>
<gene>
    <name evidence="5" type="ORF">P154DRAFT_614401</name>
</gene>
<sequence>MEDTAEDITATMPERLIIADDSDAPVDDRPFDILSFLALYFARMESISQDVRQQILSSIFLDDRLLSRGNIGGAGGSFSVSIIESDHLERLQTKKHRLGVKQCLPEKIAMRVPKLSGSTERRENQRMLTAMAKEISVLTNKDIQSCDNIVTLLGACWSFPSPEKTILLPVLVYEAAVGDLDEFLLSHKNLPLGHQLQLCIDITMGVERLHRVGAVHCDLKPKNILVFPTGNPLRPFKAKIADFGCAILLDDIEVDTIPPPGTRFWCPPEQLEGRSIAKDELYRIDIFSLGLVILAIMTSNESTNLLLHLQAQRVMRPAGKNLHMGLDYFKRWGSLVMTGPMILERYSHLTVTERSSVKDPRKRYLPPELLDDDNCLNYSERWNAQATSFMYQALKGDIADRDITAREIASTLEGINISAEYNGQREHRRVDLDEVKTANGNTVSMSFVLEHESKEILKKADAWLIDPNNTSRVAMDRDFITNGMSPHMNTDYVLPRLQAAVTGEAWEYVIFGSLLEEHKHECLAVHKRVGAVVKLTNYLGNMSMLPKLLLNYVMQALDEVSSDVREPIERRTLAAFELSLALITYPLDESREDHEDIITRILQLFDFSVQNGHEESQWTIGWIYDTFNRTYPGENMDWLVRGMIVGSRIATKRLRKLDVDLYRSTRKLIKEEYQGIGEGWRVKPEYIQDNPVWYDDRKIPKANQIVLQAATGNIVKVKVLLDDGVDIDSIDGMQESSLIAACRSGHKEMVELLIESGADASHLSKENISALHFLSSFDEENIPYMALLLLAAGCPLDTHSTGHSSLNSGFTGADRFYGLVDGTPLLWAVAAGNLTAVKTLVDFGADPFDLDGVPRKLPISPVLWAAQMHQADILESLLDAPDIDVPLLLNDCFRESTTVGGSQVLPLAPTVSYSGGFVFYRVQQHGPLHREMCRRTIHMLLDKGADIRKVSTKDESAFHYAGMHGQPYGLEALLEWKGQSLKPDIKLWVETLIGSAIHEARGTFDKLLKMSVETNDDYSWEKTIAELSGSEDARYGKYYLNALITHHQSICEEPADYTRAFETALQVNNFENAKIVWNRADKIDIVCRKTHEDDGSSMTMLGRLLRRAIMFHSDLAQVKVFLELTGGREIVFDRVWADTDAGDYNALQVAMAYTPFYGTKQITTGVLETILMYFKHPTKHLNKMQGEKQKSLLHMAVRYGNVAAVELLLNVNGLDWSVRDSDGLTAFDRALNRLQDSWRDQELKYWEVPLDKLESAREEWEAQTRTMVHIMEARKCSLHSTYSHVFKRLSEEIVRRWMIFPDDGHIEVTDFKVSTFEKGDLLDRCKALPVGRCFYLALYADPEVTKHMSGGQFNLPEDVQWRE</sequence>
<reference evidence="5" key="1">
    <citation type="journal article" date="2020" name="Stud. Mycol.">
        <title>101 Dothideomycetes genomes: a test case for predicting lifestyles and emergence of pathogens.</title>
        <authorList>
            <person name="Haridas S."/>
            <person name="Albert R."/>
            <person name="Binder M."/>
            <person name="Bloem J."/>
            <person name="Labutti K."/>
            <person name="Salamov A."/>
            <person name="Andreopoulos B."/>
            <person name="Baker S."/>
            <person name="Barry K."/>
            <person name="Bills G."/>
            <person name="Bluhm B."/>
            <person name="Cannon C."/>
            <person name="Castanera R."/>
            <person name="Culley D."/>
            <person name="Daum C."/>
            <person name="Ezra D."/>
            <person name="Gonzalez J."/>
            <person name="Henrissat B."/>
            <person name="Kuo A."/>
            <person name="Liang C."/>
            <person name="Lipzen A."/>
            <person name="Lutzoni F."/>
            <person name="Magnuson J."/>
            <person name="Mondo S."/>
            <person name="Nolan M."/>
            <person name="Ohm R."/>
            <person name="Pangilinan J."/>
            <person name="Park H.-J."/>
            <person name="Ramirez L."/>
            <person name="Alfaro M."/>
            <person name="Sun H."/>
            <person name="Tritt A."/>
            <person name="Yoshinaga Y."/>
            <person name="Zwiers L.-H."/>
            <person name="Turgeon B."/>
            <person name="Goodwin S."/>
            <person name="Spatafora J."/>
            <person name="Crous P."/>
            <person name="Grigoriev I."/>
        </authorList>
    </citation>
    <scope>NUCLEOTIDE SEQUENCE</scope>
    <source>
        <strain evidence="5">CBS 123094</strain>
    </source>
</reference>
<evidence type="ECO:0000256" key="3">
    <source>
        <dbReference type="PROSITE-ProRule" id="PRU00023"/>
    </source>
</evidence>
<dbReference type="PROSITE" id="PS50011">
    <property type="entry name" value="PROTEIN_KINASE_DOM"/>
    <property type="match status" value="1"/>
</dbReference>
<dbReference type="Pfam" id="PF00069">
    <property type="entry name" value="Pkinase"/>
    <property type="match status" value="1"/>
</dbReference>
<dbReference type="SUPFAM" id="SSF56112">
    <property type="entry name" value="Protein kinase-like (PK-like)"/>
    <property type="match status" value="1"/>
</dbReference>
<evidence type="ECO:0000313" key="5">
    <source>
        <dbReference type="EMBL" id="KAF2007988.1"/>
    </source>
</evidence>
<dbReference type="InterPro" id="IPR002110">
    <property type="entry name" value="Ankyrin_rpt"/>
</dbReference>
<dbReference type="Pfam" id="PF00023">
    <property type="entry name" value="Ank"/>
    <property type="match status" value="1"/>
</dbReference>
<dbReference type="SMART" id="SM00220">
    <property type="entry name" value="S_TKc"/>
    <property type="match status" value="1"/>
</dbReference>
<dbReference type="Gene3D" id="1.25.40.20">
    <property type="entry name" value="Ankyrin repeat-containing domain"/>
    <property type="match status" value="2"/>
</dbReference>
<dbReference type="OrthoDB" id="3918771at2759"/>
<feature type="repeat" description="ANK" evidence="3">
    <location>
        <begin position="820"/>
        <end position="852"/>
    </location>
</feature>
<accession>A0A6A5X4U9</accession>
<feature type="domain" description="Protein kinase" evidence="4">
    <location>
        <begin position="60"/>
        <end position="376"/>
    </location>
</feature>
<dbReference type="PROSITE" id="PS50297">
    <property type="entry name" value="ANK_REP_REGION"/>
    <property type="match status" value="1"/>
</dbReference>
<dbReference type="SMART" id="SM00248">
    <property type="entry name" value="ANK"/>
    <property type="match status" value="5"/>
</dbReference>
<evidence type="ECO:0000256" key="2">
    <source>
        <dbReference type="ARBA" id="ARBA00023043"/>
    </source>
</evidence>
<organism evidence="5 6">
    <name type="scientific">Amniculicola lignicola CBS 123094</name>
    <dbReference type="NCBI Taxonomy" id="1392246"/>
    <lineage>
        <taxon>Eukaryota</taxon>
        <taxon>Fungi</taxon>
        <taxon>Dikarya</taxon>
        <taxon>Ascomycota</taxon>
        <taxon>Pezizomycotina</taxon>
        <taxon>Dothideomycetes</taxon>
        <taxon>Pleosporomycetidae</taxon>
        <taxon>Pleosporales</taxon>
        <taxon>Amniculicolaceae</taxon>
        <taxon>Amniculicola</taxon>
    </lineage>
</organism>
<dbReference type="InterPro" id="IPR036770">
    <property type="entry name" value="Ankyrin_rpt-contain_sf"/>
</dbReference>
<evidence type="ECO:0000256" key="1">
    <source>
        <dbReference type="ARBA" id="ARBA00022737"/>
    </source>
</evidence>
<dbReference type="InterPro" id="IPR011009">
    <property type="entry name" value="Kinase-like_dom_sf"/>
</dbReference>
<keyword evidence="2 3" id="KW-0040">ANK repeat</keyword>
<evidence type="ECO:0000313" key="6">
    <source>
        <dbReference type="Proteomes" id="UP000799779"/>
    </source>
</evidence>
<dbReference type="PROSITE" id="PS50088">
    <property type="entry name" value="ANK_REPEAT"/>
    <property type="match status" value="2"/>
</dbReference>
<keyword evidence="6" id="KW-1185">Reference proteome</keyword>
<dbReference type="GO" id="GO:0004672">
    <property type="term" value="F:protein kinase activity"/>
    <property type="evidence" value="ECO:0007669"/>
    <property type="project" value="InterPro"/>
</dbReference>
<proteinExistence type="predicted"/>
<protein>
    <submittedName>
        <fullName evidence="5">Ankyrin</fullName>
    </submittedName>
</protein>
<dbReference type="Pfam" id="PF13857">
    <property type="entry name" value="Ank_5"/>
    <property type="match status" value="1"/>
</dbReference>
<keyword evidence="1" id="KW-0677">Repeat</keyword>
<dbReference type="Pfam" id="PF12796">
    <property type="entry name" value="Ank_2"/>
    <property type="match status" value="1"/>
</dbReference>
<feature type="repeat" description="ANK" evidence="3">
    <location>
        <begin position="733"/>
        <end position="765"/>
    </location>
</feature>
<dbReference type="SUPFAM" id="SSF48403">
    <property type="entry name" value="Ankyrin repeat"/>
    <property type="match status" value="1"/>
</dbReference>